<dbReference type="OrthoDB" id="9811406at2"/>
<evidence type="ECO:0000256" key="5">
    <source>
        <dbReference type="ARBA" id="ARBA00014962"/>
    </source>
</evidence>
<evidence type="ECO:0000256" key="7">
    <source>
        <dbReference type="ARBA" id="ARBA00022475"/>
    </source>
</evidence>
<comment type="subcellular location">
    <subcellularLocation>
        <location evidence="2">Cell membrane</location>
        <topology evidence="2">Single-pass membrane protein</topology>
    </subcellularLocation>
</comment>
<evidence type="ECO:0000256" key="10">
    <source>
        <dbReference type="ARBA" id="ARBA00022989"/>
    </source>
</evidence>
<organism evidence="14 15">
    <name type="scientific">Zymomonas mobilis subsp. mobilis (strain ATCC 10988 / DSM 424 / LMG 404 / NCIMB 8938 / NRRL B-806 / ZM1)</name>
    <dbReference type="NCBI Taxonomy" id="555217"/>
    <lineage>
        <taxon>Bacteria</taxon>
        <taxon>Pseudomonadati</taxon>
        <taxon>Pseudomonadota</taxon>
        <taxon>Alphaproteobacteria</taxon>
        <taxon>Sphingomonadales</taxon>
        <taxon>Zymomonadaceae</taxon>
        <taxon>Zymomonas</taxon>
    </lineage>
</organism>
<dbReference type="NCBIfam" id="TIGR00739">
    <property type="entry name" value="yajC"/>
    <property type="match status" value="1"/>
</dbReference>
<dbReference type="eggNOG" id="COG1862">
    <property type="taxonomic scope" value="Bacteria"/>
</dbReference>
<gene>
    <name evidence="14" type="ordered locus">Zmob_1272</name>
</gene>
<keyword evidence="12 13" id="KW-0472">Membrane</keyword>
<dbReference type="PRINTS" id="PR01853">
    <property type="entry name" value="YAJCTRNLCASE"/>
</dbReference>
<keyword evidence="6" id="KW-0813">Transport</keyword>
<proteinExistence type="inferred from homology"/>
<comment type="similarity">
    <text evidence="3">Belongs to the YajC family.</text>
</comment>
<dbReference type="KEGG" id="zmm:Zmob_1272"/>
<dbReference type="InterPro" id="IPR003849">
    <property type="entry name" value="Preprotein_translocase_YajC"/>
</dbReference>
<dbReference type="PANTHER" id="PTHR33909:SF1">
    <property type="entry name" value="SEC TRANSLOCON ACCESSORY COMPLEX SUBUNIT YAJC"/>
    <property type="match status" value="1"/>
</dbReference>
<keyword evidence="10 13" id="KW-1133">Transmembrane helix</keyword>
<dbReference type="EMBL" id="CP002850">
    <property type="protein sequence ID" value="AEH63098.1"/>
    <property type="molecule type" value="Genomic_DNA"/>
</dbReference>
<evidence type="ECO:0000256" key="6">
    <source>
        <dbReference type="ARBA" id="ARBA00022448"/>
    </source>
</evidence>
<dbReference type="PANTHER" id="PTHR33909">
    <property type="entry name" value="SEC TRANSLOCON ACCESSORY COMPLEX SUBUNIT YAJC"/>
    <property type="match status" value="1"/>
</dbReference>
<evidence type="ECO:0000256" key="3">
    <source>
        <dbReference type="ARBA" id="ARBA00006742"/>
    </source>
</evidence>
<accession>A0A0H3G2S8</accession>
<dbReference type="Proteomes" id="UP000001494">
    <property type="component" value="Chromosome"/>
</dbReference>
<dbReference type="Pfam" id="PF02699">
    <property type="entry name" value="YajC"/>
    <property type="match status" value="1"/>
</dbReference>
<evidence type="ECO:0000256" key="13">
    <source>
        <dbReference type="SAM" id="Phobius"/>
    </source>
</evidence>
<evidence type="ECO:0000256" key="4">
    <source>
        <dbReference type="ARBA" id="ARBA00011718"/>
    </source>
</evidence>
<keyword evidence="9" id="KW-0653">Protein transport</keyword>
<evidence type="ECO:0000256" key="9">
    <source>
        <dbReference type="ARBA" id="ARBA00022927"/>
    </source>
</evidence>
<dbReference type="AlphaFoldDB" id="A0A0H3G2S8"/>
<dbReference type="SMART" id="SM01323">
    <property type="entry name" value="YajC"/>
    <property type="match status" value="1"/>
</dbReference>
<dbReference type="HOGENOM" id="CLU_116157_2_0_5"/>
<evidence type="ECO:0000313" key="14">
    <source>
        <dbReference type="EMBL" id="AEH63098.1"/>
    </source>
</evidence>
<evidence type="ECO:0000256" key="1">
    <source>
        <dbReference type="ARBA" id="ARBA00002061"/>
    </source>
</evidence>
<protein>
    <recommendedName>
        <fullName evidence="5">Sec translocon accessory complex subunit YajC</fullName>
    </recommendedName>
</protein>
<keyword evidence="7" id="KW-1003">Cell membrane</keyword>
<keyword evidence="11" id="KW-0811">Translocation</keyword>
<comment type="function">
    <text evidence="1">The SecYEG-SecDF-YajC-YidC holo-translocon (HTL) protein secretase/insertase is a supercomplex required for protein secretion, insertion of proteins into membranes, and assembly of membrane protein complexes. While the SecYEG complex is essential for assembly of a number of proteins and complexes, the SecDF-YajC-YidC subcomplex facilitates these functions.</text>
</comment>
<dbReference type="GeneID" id="79904796"/>
<sequence length="115" mass="12407">MFSTPAFAQTAGNSAGLNGFSGQLLSMLPFLVVFLIIYLMLIRPQQKRFKDQRRAIDAVQKGDTVITAGGIIGKVLKVSDREVEIEISKGIKISVVKATLQSVQPLTAANSNTVE</sequence>
<evidence type="ECO:0000256" key="8">
    <source>
        <dbReference type="ARBA" id="ARBA00022692"/>
    </source>
</evidence>
<feature type="transmembrane region" description="Helical" evidence="13">
    <location>
        <begin position="20"/>
        <end position="41"/>
    </location>
</feature>
<keyword evidence="8 13" id="KW-0812">Transmembrane</keyword>
<evidence type="ECO:0000256" key="11">
    <source>
        <dbReference type="ARBA" id="ARBA00023010"/>
    </source>
</evidence>
<dbReference type="GO" id="GO:0015031">
    <property type="term" value="P:protein transport"/>
    <property type="evidence" value="ECO:0007669"/>
    <property type="project" value="UniProtKB-KW"/>
</dbReference>
<dbReference type="RefSeq" id="WP_011241622.1">
    <property type="nucleotide sequence ID" value="NC_017262.1"/>
</dbReference>
<comment type="subunit">
    <text evidence="4">Part of the SecDF-YidC-YajC translocase complex. The SecDF-YidC-YajC translocase forms a supercomplex with SecYEG, called the holo-translocon (HTL).</text>
</comment>
<dbReference type="GO" id="GO:0005886">
    <property type="term" value="C:plasma membrane"/>
    <property type="evidence" value="ECO:0007669"/>
    <property type="project" value="UniProtKB-SubCell"/>
</dbReference>
<name>A0A0H3G2S8_ZYMMA</name>
<evidence type="ECO:0000313" key="15">
    <source>
        <dbReference type="Proteomes" id="UP000001494"/>
    </source>
</evidence>
<evidence type="ECO:0000256" key="12">
    <source>
        <dbReference type="ARBA" id="ARBA00023136"/>
    </source>
</evidence>
<evidence type="ECO:0000256" key="2">
    <source>
        <dbReference type="ARBA" id="ARBA00004162"/>
    </source>
</evidence>
<reference evidence="14 15" key="1">
    <citation type="journal article" date="2011" name="J. Bacteriol.">
        <title>Genome sequence of the ethanol-producing Zymomonas mobilis subsp. mobilis lectotype strain ATCC 10988.</title>
        <authorList>
            <person name="Pappas K.M."/>
            <person name="Kouvelis V.N."/>
            <person name="Saunders E."/>
            <person name="Brettin T.S."/>
            <person name="Bruce D."/>
            <person name="Detter C."/>
            <person name="Balakireva M."/>
            <person name="Han C.S."/>
            <person name="Savvakis G."/>
            <person name="Kyrpides N.C."/>
            <person name="Typas M.A."/>
        </authorList>
    </citation>
    <scope>NUCLEOTIDE SEQUENCE [LARGE SCALE GENOMIC DNA]</scope>
    <source>
        <strain evidence="15">ATCC 10988 / DSM 424 / CCUG 17860 / LMG 404 / NCIMB 8938 / NRRL B-806 / ZM1</strain>
    </source>
</reference>